<evidence type="ECO:0000256" key="3">
    <source>
        <dbReference type="ARBA" id="ARBA00023163"/>
    </source>
</evidence>
<dbReference type="Gene3D" id="2.60.120.10">
    <property type="entry name" value="Jelly Rolls"/>
    <property type="match status" value="1"/>
</dbReference>
<evidence type="ECO:0000259" key="4">
    <source>
        <dbReference type="PROSITE" id="PS01124"/>
    </source>
</evidence>
<dbReference type="SUPFAM" id="SSF51215">
    <property type="entry name" value="Regulatory protein AraC"/>
    <property type="match status" value="1"/>
</dbReference>
<dbReference type="PROSITE" id="PS00041">
    <property type="entry name" value="HTH_ARAC_FAMILY_1"/>
    <property type="match status" value="1"/>
</dbReference>
<dbReference type="PANTHER" id="PTHR43280">
    <property type="entry name" value="ARAC-FAMILY TRANSCRIPTIONAL REGULATOR"/>
    <property type="match status" value="1"/>
</dbReference>
<dbReference type="RefSeq" id="WP_161745977.1">
    <property type="nucleotide sequence ID" value="NZ_JAAAMV010000024.1"/>
</dbReference>
<organism evidence="5 6">
    <name type="scientific">Paenibacillus glycinis</name>
    <dbReference type="NCBI Taxonomy" id="2697035"/>
    <lineage>
        <taxon>Bacteria</taxon>
        <taxon>Bacillati</taxon>
        <taxon>Bacillota</taxon>
        <taxon>Bacilli</taxon>
        <taxon>Bacillales</taxon>
        <taxon>Paenibacillaceae</taxon>
        <taxon>Paenibacillus</taxon>
    </lineage>
</organism>
<sequence length="313" mass="35838">MTVSPLKENTFIPDRTFPINVFLVSGEIGTHWHDHIEWIYVKEGQARIQVDGSFEQLDKGELAFVNAKQLHSAVRLEPDTELICIVFNEALVRGSGLDITEHHYFVPYLNQQAKWPSWMRNADPYIEEMNASFSRLLAEFTSKQSGYELLVKAELLRIFGLYFRYAEQDTNQSPSRAQKPYDFSSLLRTLRERYQETISVGEAARMVSLSPSHFCKIFKSVTGKTLIEYMHMLRVQEAERLLLDTDYPVTEIASLVGFSNMTYFGRVFKKVRSKAPSAIRKGQRPSRFAAVDRNDNHVRGGVSRAADESDHGS</sequence>
<keyword evidence="3" id="KW-0804">Transcription</keyword>
<evidence type="ECO:0000313" key="6">
    <source>
        <dbReference type="Proteomes" id="UP000665561"/>
    </source>
</evidence>
<dbReference type="Pfam" id="PF12833">
    <property type="entry name" value="HTH_18"/>
    <property type="match status" value="1"/>
</dbReference>
<proteinExistence type="predicted"/>
<feature type="domain" description="HTH araC/xylS-type" evidence="4">
    <location>
        <begin position="184"/>
        <end position="282"/>
    </location>
</feature>
<dbReference type="InterPro" id="IPR003313">
    <property type="entry name" value="AraC-bd"/>
</dbReference>
<evidence type="ECO:0000256" key="1">
    <source>
        <dbReference type="ARBA" id="ARBA00023015"/>
    </source>
</evidence>
<protein>
    <submittedName>
        <fullName evidence="5">Helix-turn-helix domain-containing protein</fullName>
    </submittedName>
</protein>
<comment type="caution">
    <text evidence="5">The sequence shown here is derived from an EMBL/GenBank/DDBJ whole genome shotgun (WGS) entry which is preliminary data.</text>
</comment>
<keyword evidence="2" id="KW-0238">DNA-binding</keyword>
<dbReference type="InterPro" id="IPR018060">
    <property type="entry name" value="HTH_AraC"/>
</dbReference>
<reference evidence="5 6" key="1">
    <citation type="submission" date="2020-01" db="EMBL/GenBank/DDBJ databases">
        <title>Paenibacillus soybeanensis sp. nov. isolated from the nodules of soybean (Glycine max(L.) Merr).</title>
        <authorList>
            <person name="Wang H."/>
        </authorList>
    </citation>
    <scope>NUCLEOTIDE SEQUENCE [LARGE SCALE GENOMIC DNA]</scope>
    <source>
        <strain evidence="5 6">T1</strain>
    </source>
</reference>
<dbReference type="InterPro" id="IPR014710">
    <property type="entry name" value="RmlC-like_jellyroll"/>
</dbReference>
<evidence type="ECO:0000256" key="2">
    <source>
        <dbReference type="ARBA" id="ARBA00023125"/>
    </source>
</evidence>
<dbReference type="InterPro" id="IPR018062">
    <property type="entry name" value="HTH_AraC-typ_CS"/>
</dbReference>
<dbReference type="CDD" id="cd02208">
    <property type="entry name" value="cupin_RmlC-like"/>
    <property type="match status" value="1"/>
</dbReference>
<dbReference type="SMART" id="SM00342">
    <property type="entry name" value="HTH_ARAC"/>
    <property type="match status" value="1"/>
</dbReference>
<dbReference type="InterPro" id="IPR009057">
    <property type="entry name" value="Homeodomain-like_sf"/>
</dbReference>
<keyword evidence="6" id="KW-1185">Reference proteome</keyword>
<gene>
    <name evidence="5" type="ORF">GT019_24100</name>
</gene>
<dbReference type="PROSITE" id="PS01124">
    <property type="entry name" value="HTH_ARAC_FAMILY_2"/>
    <property type="match status" value="1"/>
</dbReference>
<dbReference type="SUPFAM" id="SSF46689">
    <property type="entry name" value="Homeodomain-like"/>
    <property type="match status" value="2"/>
</dbReference>
<name>A0ABW9XXJ2_9BACL</name>
<dbReference type="Pfam" id="PF02311">
    <property type="entry name" value="AraC_binding"/>
    <property type="match status" value="1"/>
</dbReference>
<keyword evidence="1" id="KW-0805">Transcription regulation</keyword>
<dbReference type="EMBL" id="JAAAMV010000024">
    <property type="protein sequence ID" value="NBD26966.1"/>
    <property type="molecule type" value="Genomic_DNA"/>
</dbReference>
<dbReference type="Proteomes" id="UP000665561">
    <property type="component" value="Unassembled WGS sequence"/>
</dbReference>
<dbReference type="PANTHER" id="PTHR43280:SF28">
    <property type="entry name" value="HTH-TYPE TRANSCRIPTIONAL ACTIVATOR RHAS"/>
    <property type="match status" value="1"/>
</dbReference>
<dbReference type="Gene3D" id="1.10.10.60">
    <property type="entry name" value="Homeodomain-like"/>
    <property type="match status" value="2"/>
</dbReference>
<dbReference type="InterPro" id="IPR037923">
    <property type="entry name" value="HTH-like"/>
</dbReference>
<evidence type="ECO:0000313" key="5">
    <source>
        <dbReference type="EMBL" id="NBD26966.1"/>
    </source>
</evidence>
<accession>A0ABW9XXJ2</accession>